<feature type="transmembrane region" description="Helical" evidence="1">
    <location>
        <begin position="164"/>
        <end position="184"/>
    </location>
</feature>
<keyword evidence="3" id="KW-1185">Reference proteome</keyword>
<evidence type="ECO:0008006" key="4">
    <source>
        <dbReference type="Google" id="ProtNLM"/>
    </source>
</evidence>
<proteinExistence type="predicted"/>
<organism evidence="2 3">
    <name type="scientific">Paragemmobacter aquarius</name>
    <dbReference type="NCBI Taxonomy" id="2169400"/>
    <lineage>
        <taxon>Bacteria</taxon>
        <taxon>Pseudomonadati</taxon>
        <taxon>Pseudomonadota</taxon>
        <taxon>Alphaproteobacteria</taxon>
        <taxon>Rhodobacterales</taxon>
        <taxon>Paracoccaceae</taxon>
        <taxon>Paragemmobacter</taxon>
    </lineage>
</organism>
<protein>
    <recommendedName>
        <fullName evidence="4">Threonine/homoserine/homoserine lactone efflux protein</fullName>
    </recommendedName>
</protein>
<gene>
    <name evidence="2" type="ORF">HYN69_08500</name>
</gene>
<dbReference type="Proteomes" id="UP000244496">
    <property type="component" value="Chromosome"/>
</dbReference>
<dbReference type="RefSeq" id="WP_108435365.1">
    <property type="nucleotide sequence ID" value="NZ_CP028918.1"/>
</dbReference>
<reference evidence="2 3" key="1">
    <citation type="submission" date="2018-04" db="EMBL/GenBank/DDBJ databases">
        <title>Genome sequencing of Gemmobacter.</title>
        <authorList>
            <person name="Yi H."/>
            <person name="Baek M.-G."/>
        </authorList>
    </citation>
    <scope>NUCLEOTIDE SEQUENCE [LARGE SCALE GENOMIC DNA]</scope>
    <source>
        <strain evidence="2 3">HYN0069</strain>
    </source>
</reference>
<feature type="transmembrane region" description="Helical" evidence="1">
    <location>
        <begin position="70"/>
        <end position="88"/>
    </location>
</feature>
<keyword evidence="1" id="KW-0812">Transmembrane</keyword>
<keyword evidence="1" id="KW-1133">Transmembrane helix</keyword>
<name>A0A2S0UL78_9RHOB</name>
<dbReference type="AlphaFoldDB" id="A0A2S0UL78"/>
<dbReference type="OrthoDB" id="6710777at2"/>
<evidence type="ECO:0000256" key="1">
    <source>
        <dbReference type="SAM" id="Phobius"/>
    </source>
</evidence>
<evidence type="ECO:0000313" key="2">
    <source>
        <dbReference type="EMBL" id="AWB48546.1"/>
    </source>
</evidence>
<feature type="transmembrane region" description="Helical" evidence="1">
    <location>
        <begin position="44"/>
        <end position="63"/>
    </location>
</feature>
<feature type="transmembrane region" description="Helical" evidence="1">
    <location>
        <begin position="129"/>
        <end position="152"/>
    </location>
</feature>
<dbReference type="KEGG" id="geh:HYN69_08500"/>
<dbReference type="EMBL" id="CP028918">
    <property type="protein sequence ID" value="AWB48546.1"/>
    <property type="molecule type" value="Genomic_DNA"/>
</dbReference>
<keyword evidence="1" id="KW-0472">Membrane</keyword>
<evidence type="ECO:0000313" key="3">
    <source>
        <dbReference type="Proteomes" id="UP000244496"/>
    </source>
</evidence>
<accession>A0A2S0UL78</accession>
<sequence>MPTAALLLALLGLLLTPGPTNTLMLLAGSDRGFRATLRLIPVELAAYLLTVTPLLLLAGAAAPHLAAMRPAIALVAGVWVLLLALTLWRGPAEGHGVTVVTPRHLFVTTLLNPKALIFGLVLLPGAPPVTGLTVFALLVVGTALLWAGLGAVLPRTRAASPIAFRRAAACWLALVSFGILANGFSA</sequence>